<feature type="active site" description="Proton acceptor" evidence="4">
    <location>
        <position position="208"/>
    </location>
</feature>
<proteinExistence type="predicted"/>
<dbReference type="InterPro" id="IPR002641">
    <property type="entry name" value="PNPLA_dom"/>
</dbReference>
<dbReference type="Gene3D" id="3.40.1090.10">
    <property type="entry name" value="Cytosolic phospholipase A2 catalytic domain"/>
    <property type="match status" value="2"/>
</dbReference>
<evidence type="ECO:0000256" key="3">
    <source>
        <dbReference type="ARBA" id="ARBA00023098"/>
    </source>
</evidence>
<keyword evidence="7" id="KW-1185">Reference proteome</keyword>
<evidence type="ECO:0000256" key="4">
    <source>
        <dbReference type="PROSITE-ProRule" id="PRU01161"/>
    </source>
</evidence>
<evidence type="ECO:0000256" key="1">
    <source>
        <dbReference type="ARBA" id="ARBA00022801"/>
    </source>
</evidence>
<dbReference type="PANTHER" id="PTHR14226">
    <property type="entry name" value="NEUROPATHY TARGET ESTERASE/SWISS CHEESE D.MELANOGASTER"/>
    <property type="match status" value="1"/>
</dbReference>
<dbReference type="AlphaFoldDB" id="A0A263D2A1"/>
<dbReference type="GO" id="GO:0016787">
    <property type="term" value="F:hydrolase activity"/>
    <property type="evidence" value="ECO:0007669"/>
    <property type="project" value="UniProtKB-UniRule"/>
</dbReference>
<dbReference type="PROSITE" id="PS51635">
    <property type="entry name" value="PNPLA"/>
    <property type="match status" value="1"/>
</dbReference>
<organism evidence="6 7">
    <name type="scientific">Amycolatopsis antarctica</name>
    <dbReference type="NCBI Taxonomy" id="1854586"/>
    <lineage>
        <taxon>Bacteria</taxon>
        <taxon>Bacillati</taxon>
        <taxon>Actinomycetota</taxon>
        <taxon>Actinomycetes</taxon>
        <taxon>Pseudonocardiales</taxon>
        <taxon>Pseudonocardiaceae</taxon>
        <taxon>Amycolatopsis</taxon>
    </lineage>
</organism>
<dbReference type="GO" id="GO:0016042">
    <property type="term" value="P:lipid catabolic process"/>
    <property type="evidence" value="ECO:0007669"/>
    <property type="project" value="UniProtKB-UniRule"/>
</dbReference>
<sequence length="359" mass="38645">MSSGGGVGLCLSGGGYRAMLFHTGALLRLNELGWLPRLDVVSSVSGGSLAAGILARYWDTLDFGIDGVARNFDANVLEPVRAAARLSLDVRVALRAMVKPGISAGEELAASYRRHVLGDIGLRELPAQPRFVFTAANLQTGALWRFSRDTMGDKVVGGSTSPEVSLATAVAASSAFPPLLSPVQVPMPRWDVPGNGRTERPAKVVLSDGGVYDNLGLEPTDGCELLLVSDAGLRMPRTNDIARDWARHMLRVVDVIDNQVRSLRKHELIESYVDGSNAGAYWASYSRIGNFGLPDALPAPAELTHRLAQLPSRCKRTPELTQERLLNWGYAVCDAGMRRWVAPDAARPRDYPFASAGLG</sequence>
<dbReference type="InterPro" id="IPR016035">
    <property type="entry name" value="Acyl_Trfase/lysoPLipase"/>
</dbReference>
<dbReference type="EMBL" id="NKYE01000007">
    <property type="protein sequence ID" value="OZM72583.1"/>
    <property type="molecule type" value="Genomic_DNA"/>
</dbReference>
<dbReference type="Pfam" id="PF01734">
    <property type="entry name" value="Patatin"/>
    <property type="match status" value="1"/>
</dbReference>
<dbReference type="OrthoDB" id="9813090at2"/>
<keyword evidence="3 4" id="KW-0443">Lipid metabolism</keyword>
<feature type="active site" description="Nucleophile" evidence="4">
    <location>
        <position position="45"/>
    </location>
</feature>
<dbReference type="SUPFAM" id="SSF52151">
    <property type="entry name" value="FabD/lysophospholipase-like"/>
    <property type="match status" value="1"/>
</dbReference>
<dbReference type="PANTHER" id="PTHR14226:SF78">
    <property type="entry name" value="SLR0060 PROTEIN"/>
    <property type="match status" value="1"/>
</dbReference>
<feature type="domain" description="PNPLA" evidence="5">
    <location>
        <begin position="9"/>
        <end position="221"/>
    </location>
</feature>
<dbReference type="InterPro" id="IPR050301">
    <property type="entry name" value="NTE"/>
</dbReference>
<dbReference type="InParanoid" id="A0A263D2A1"/>
<evidence type="ECO:0000259" key="5">
    <source>
        <dbReference type="PROSITE" id="PS51635"/>
    </source>
</evidence>
<dbReference type="Proteomes" id="UP000242444">
    <property type="component" value="Unassembled WGS sequence"/>
</dbReference>
<keyword evidence="1 4" id="KW-0378">Hydrolase</keyword>
<accession>A0A263D2A1</accession>
<comment type="caution">
    <text evidence="6">The sequence shown here is derived from an EMBL/GenBank/DDBJ whole genome shotgun (WGS) entry which is preliminary data.</text>
</comment>
<gene>
    <name evidence="6" type="ORF">CFN78_13120</name>
</gene>
<feature type="short sequence motif" description="DGA/G" evidence="4">
    <location>
        <begin position="208"/>
        <end position="210"/>
    </location>
</feature>
<comment type="caution">
    <text evidence="4">Lacks conserved residue(s) required for the propagation of feature annotation.</text>
</comment>
<name>A0A263D2A1_9PSEU</name>
<evidence type="ECO:0000313" key="6">
    <source>
        <dbReference type="EMBL" id="OZM72583.1"/>
    </source>
</evidence>
<keyword evidence="2 4" id="KW-0442">Lipid degradation</keyword>
<reference evidence="6 7" key="1">
    <citation type="submission" date="2017-07" db="EMBL/GenBank/DDBJ databases">
        <title>Amycolatopsis antarcticus sp. nov., isolated from the surface of an Antarcticus brown macroalga.</title>
        <authorList>
            <person name="Wang J."/>
            <person name="Leiva S."/>
            <person name="Huang J."/>
            <person name="Huang Y."/>
        </authorList>
    </citation>
    <scope>NUCLEOTIDE SEQUENCE [LARGE SCALE GENOMIC DNA]</scope>
    <source>
        <strain evidence="6 7">AU-G6</strain>
    </source>
</reference>
<protein>
    <submittedName>
        <fullName evidence="6">Patatin</fullName>
    </submittedName>
</protein>
<evidence type="ECO:0000256" key="2">
    <source>
        <dbReference type="ARBA" id="ARBA00022963"/>
    </source>
</evidence>
<evidence type="ECO:0000313" key="7">
    <source>
        <dbReference type="Proteomes" id="UP000242444"/>
    </source>
</evidence>
<dbReference type="RefSeq" id="WP_094863060.1">
    <property type="nucleotide sequence ID" value="NZ_NKYE01000007.1"/>
</dbReference>